<feature type="domain" description="Rab-GAP TBC" evidence="1">
    <location>
        <begin position="111"/>
        <end position="146"/>
    </location>
</feature>
<dbReference type="SUPFAM" id="SSF47923">
    <property type="entry name" value="Ypt/Rab-GAP domain of gyp1p"/>
    <property type="match status" value="1"/>
</dbReference>
<dbReference type="HOGENOM" id="CLU_1689203_0_0_1"/>
<evidence type="ECO:0000313" key="3">
    <source>
        <dbReference type="Proteomes" id="UP000011750"/>
    </source>
</evidence>
<proteinExistence type="predicted"/>
<organism evidence="2 3">
    <name type="scientific">Brassica campestris</name>
    <name type="common">Field mustard</name>
    <dbReference type="NCBI Taxonomy" id="3711"/>
    <lineage>
        <taxon>Eukaryota</taxon>
        <taxon>Viridiplantae</taxon>
        <taxon>Streptophyta</taxon>
        <taxon>Embryophyta</taxon>
        <taxon>Tracheophyta</taxon>
        <taxon>Spermatophyta</taxon>
        <taxon>Magnoliopsida</taxon>
        <taxon>eudicotyledons</taxon>
        <taxon>Gunneridae</taxon>
        <taxon>Pentapetalae</taxon>
        <taxon>rosids</taxon>
        <taxon>malvids</taxon>
        <taxon>Brassicales</taxon>
        <taxon>Brassicaceae</taxon>
        <taxon>Brassiceae</taxon>
        <taxon>Brassica</taxon>
    </lineage>
</organism>
<dbReference type="Gramene" id="Bra015356.1">
    <property type="protein sequence ID" value="Bra015356.1-P"/>
    <property type="gene ID" value="Bra015356"/>
</dbReference>
<sequence length="156" mass="17775">MILGKLKSLIDPSNHQISDRTMWSAPPPPLSFNNDDGLLLILHSPATEMKEEDGEYRNSDVTSAEDFSRQAHPSVELLLGYLPPKRSLWSSELKQKRSQYKHYKDELLTSPESMKNILLVLAKLNHGFRYVQGMNEFLAPIFYIVLNDPDEDSSVS</sequence>
<dbReference type="EnsemblPlants" id="Bra015356.1">
    <property type="protein sequence ID" value="Bra015356.1-P"/>
    <property type="gene ID" value="Bra015356"/>
</dbReference>
<reference evidence="2" key="3">
    <citation type="submission" date="2023-03" db="UniProtKB">
        <authorList>
            <consortium name="EnsemblPlants"/>
        </authorList>
    </citation>
    <scope>IDENTIFICATION</scope>
    <source>
        <strain evidence="2">cv. Chiifu-401-42</strain>
    </source>
</reference>
<evidence type="ECO:0000313" key="2">
    <source>
        <dbReference type="EnsemblPlants" id="Bra015356.1-P"/>
    </source>
</evidence>
<protein>
    <recommendedName>
        <fullName evidence="1">Rab-GAP TBC domain-containing protein</fullName>
    </recommendedName>
</protein>
<dbReference type="OMA" id="RTMWSAP"/>
<reference evidence="2 3" key="1">
    <citation type="journal article" date="2011" name="Nat. Genet.">
        <title>The genome of the mesopolyploid crop species Brassica rapa.</title>
        <authorList>
            <consortium name="Brassica rapa Genome Sequencing Project Consortium"/>
            <person name="Wang X."/>
            <person name="Wang H."/>
            <person name="Wang J."/>
            <person name="Sun R."/>
            <person name="Wu J."/>
            <person name="Liu S."/>
            <person name="Bai Y."/>
            <person name="Mun J.H."/>
            <person name="Bancroft I."/>
            <person name="Cheng F."/>
            <person name="Huang S."/>
            <person name="Li X."/>
            <person name="Hua W."/>
            <person name="Wang J."/>
            <person name="Wang X."/>
            <person name="Freeling M."/>
            <person name="Pires J.C."/>
            <person name="Paterson A.H."/>
            <person name="Chalhoub B."/>
            <person name="Wang B."/>
            <person name="Hayward A."/>
            <person name="Sharpe A.G."/>
            <person name="Park B.S."/>
            <person name="Weisshaar B."/>
            <person name="Liu B."/>
            <person name="Li B."/>
            <person name="Liu B."/>
            <person name="Tong C."/>
            <person name="Song C."/>
            <person name="Duran C."/>
            <person name="Peng C."/>
            <person name="Geng C."/>
            <person name="Koh C."/>
            <person name="Lin C."/>
            <person name="Edwards D."/>
            <person name="Mu D."/>
            <person name="Shen D."/>
            <person name="Soumpourou E."/>
            <person name="Li F."/>
            <person name="Fraser F."/>
            <person name="Conant G."/>
            <person name="Lassalle G."/>
            <person name="King G.J."/>
            <person name="Bonnema G."/>
            <person name="Tang H."/>
            <person name="Wang H."/>
            <person name="Belcram H."/>
            <person name="Zhou H."/>
            <person name="Hirakawa H."/>
            <person name="Abe H."/>
            <person name="Guo H."/>
            <person name="Wang H."/>
            <person name="Jin H."/>
            <person name="Parkin I.A."/>
            <person name="Batley J."/>
            <person name="Kim J.S."/>
            <person name="Just J."/>
            <person name="Li J."/>
            <person name="Xu J."/>
            <person name="Deng J."/>
            <person name="Kim J.A."/>
            <person name="Li J."/>
            <person name="Yu J."/>
            <person name="Meng J."/>
            <person name="Wang J."/>
            <person name="Min J."/>
            <person name="Poulain J."/>
            <person name="Wang J."/>
            <person name="Hatakeyama K."/>
            <person name="Wu K."/>
            <person name="Wang L."/>
            <person name="Fang L."/>
            <person name="Trick M."/>
            <person name="Links M.G."/>
            <person name="Zhao M."/>
            <person name="Jin M."/>
            <person name="Ramchiary N."/>
            <person name="Drou N."/>
            <person name="Berkman P.J."/>
            <person name="Cai Q."/>
            <person name="Huang Q."/>
            <person name="Li R."/>
            <person name="Tabata S."/>
            <person name="Cheng S."/>
            <person name="Zhang S."/>
            <person name="Zhang S."/>
            <person name="Huang S."/>
            <person name="Sato S."/>
            <person name="Sun S."/>
            <person name="Kwon S.J."/>
            <person name="Choi S.R."/>
            <person name="Lee T.H."/>
            <person name="Fan W."/>
            <person name="Zhao X."/>
            <person name="Tan X."/>
            <person name="Xu X."/>
            <person name="Wang Y."/>
            <person name="Qiu Y."/>
            <person name="Yin Y."/>
            <person name="Li Y."/>
            <person name="Du Y."/>
            <person name="Liao Y."/>
            <person name="Lim Y."/>
            <person name="Narusaka Y."/>
            <person name="Wang Y."/>
            <person name="Wang Z."/>
            <person name="Li Z."/>
            <person name="Wang Z."/>
            <person name="Xiong Z."/>
            <person name="Zhang Z."/>
        </authorList>
    </citation>
    <scope>NUCLEOTIDE SEQUENCE [LARGE SCALE GENOMIC DNA]</scope>
    <source>
        <strain evidence="2 3">cv. Chiifu-401-42</strain>
    </source>
</reference>
<evidence type="ECO:0000259" key="1">
    <source>
        <dbReference type="Pfam" id="PF00566"/>
    </source>
</evidence>
<dbReference type="Pfam" id="PF00566">
    <property type="entry name" value="RabGAP-TBC"/>
    <property type="match status" value="1"/>
</dbReference>
<dbReference type="eggNOG" id="KOG4567">
    <property type="taxonomic scope" value="Eukaryota"/>
</dbReference>
<accession>M4DFT3</accession>
<dbReference type="PANTHER" id="PTHR22957">
    <property type="entry name" value="TBC1 DOMAIN FAMILY MEMBER GTPASE-ACTIVATING PROTEIN"/>
    <property type="match status" value="1"/>
</dbReference>
<dbReference type="AlphaFoldDB" id="M4DFT3"/>
<dbReference type="InterPro" id="IPR000195">
    <property type="entry name" value="Rab-GAP-TBC_dom"/>
</dbReference>
<dbReference type="Gene3D" id="1.10.8.270">
    <property type="entry name" value="putative rabgap domain of human tbc1 domain family member 14 like domains"/>
    <property type="match status" value="1"/>
</dbReference>
<reference evidence="2 3" key="2">
    <citation type="journal article" date="2018" name="Hortic Res">
        <title>Improved Brassica rapa reference genome by single-molecule sequencing and chromosome conformation capture technologies.</title>
        <authorList>
            <person name="Zhang L."/>
            <person name="Cai X."/>
            <person name="Wu J."/>
            <person name="Liu M."/>
            <person name="Grob S."/>
            <person name="Cheng F."/>
            <person name="Liang J."/>
            <person name="Cai C."/>
            <person name="Liu Z."/>
            <person name="Liu B."/>
            <person name="Wang F."/>
            <person name="Li S."/>
            <person name="Liu F."/>
            <person name="Li X."/>
            <person name="Cheng L."/>
            <person name="Yang W."/>
            <person name="Li M.H."/>
            <person name="Grossniklaus U."/>
            <person name="Zheng H."/>
            <person name="Wang X."/>
        </authorList>
    </citation>
    <scope>NUCLEOTIDE SEQUENCE [LARGE SCALE GENOMIC DNA]</scope>
    <source>
        <strain evidence="2 3">cv. Chiifu-401-42</strain>
    </source>
</reference>
<dbReference type="PANTHER" id="PTHR22957:SF540">
    <property type="entry name" value="YPT_RAB-GAP DOMAIN OF GYP1P SUPERFAMILY PROTEIN"/>
    <property type="match status" value="1"/>
</dbReference>
<dbReference type="InParanoid" id="M4DFT3"/>
<dbReference type="InterPro" id="IPR035969">
    <property type="entry name" value="Rab-GAP_TBC_sf"/>
</dbReference>
<keyword evidence="3" id="KW-1185">Reference proteome</keyword>
<name>M4DFT3_BRACM</name>
<dbReference type="Proteomes" id="UP000011750">
    <property type="component" value="Chromosome A10"/>
</dbReference>